<dbReference type="HOGENOM" id="CLU_2263648_0_0_1"/>
<dbReference type="OrthoDB" id="2746456at2759"/>
<accession>R7SMB3</accession>
<dbReference type="AlphaFoldDB" id="R7SMB3"/>
<evidence type="ECO:0000313" key="3">
    <source>
        <dbReference type="Proteomes" id="UP000053319"/>
    </source>
</evidence>
<protein>
    <submittedName>
        <fullName evidence="2">Uncharacterized protein</fullName>
    </submittedName>
</protein>
<evidence type="ECO:0000256" key="1">
    <source>
        <dbReference type="SAM" id="MobiDB-lite"/>
    </source>
</evidence>
<reference evidence="2 3" key="1">
    <citation type="journal article" date="2012" name="Science">
        <title>The Paleozoic origin of enzymatic lignin decomposition reconstructed from 31 fungal genomes.</title>
        <authorList>
            <person name="Floudas D."/>
            <person name="Binder M."/>
            <person name="Riley R."/>
            <person name="Barry K."/>
            <person name="Blanchette R.A."/>
            <person name="Henrissat B."/>
            <person name="Martinez A.T."/>
            <person name="Otillar R."/>
            <person name="Spatafora J.W."/>
            <person name="Yadav J.S."/>
            <person name="Aerts A."/>
            <person name="Benoit I."/>
            <person name="Boyd A."/>
            <person name="Carlson A."/>
            <person name="Copeland A."/>
            <person name="Coutinho P.M."/>
            <person name="de Vries R.P."/>
            <person name="Ferreira P."/>
            <person name="Findley K."/>
            <person name="Foster B."/>
            <person name="Gaskell J."/>
            <person name="Glotzer D."/>
            <person name="Gorecki P."/>
            <person name="Heitman J."/>
            <person name="Hesse C."/>
            <person name="Hori C."/>
            <person name="Igarashi K."/>
            <person name="Jurgens J.A."/>
            <person name="Kallen N."/>
            <person name="Kersten P."/>
            <person name="Kohler A."/>
            <person name="Kuees U."/>
            <person name="Kumar T.K.A."/>
            <person name="Kuo A."/>
            <person name="LaButti K."/>
            <person name="Larrondo L.F."/>
            <person name="Lindquist E."/>
            <person name="Ling A."/>
            <person name="Lombard V."/>
            <person name="Lucas S."/>
            <person name="Lundell T."/>
            <person name="Martin R."/>
            <person name="McLaughlin D.J."/>
            <person name="Morgenstern I."/>
            <person name="Morin E."/>
            <person name="Murat C."/>
            <person name="Nagy L.G."/>
            <person name="Nolan M."/>
            <person name="Ohm R.A."/>
            <person name="Patyshakuliyeva A."/>
            <person name="Rokas A."/>
            <person name="Ruiz-Duenas F.J."/>
            <person name="Sabat G."/>
            <person name="Salamov A."/>
            <person name="Samejima M."/>
            <person name="Schmutz J."/>
            <person name="Slot J.C."/>
            <person name="St John F."/>
            <person name="Stenlid J."/>
            <person name="Sun H."/>
            <person name="Sun S."/>
            <person name="Syed K."/>
            <person name="Tsang A."/>
            <person name="Wiebenga A."/>
            <person name="Young D."/>
            <person name="Pisabarro A."/>
            <person name="Eastwood D.C."/>
            <person name="Martin F."/>
            <person name="Cullen D."/>
            <person name="Grigoriev I.V."/>
            <person name="Hibbett D.S."/>
        </authorList>
    </citation>
    <scope>NUCLEOTIDE SEQUENCE [LARGE SCALE GENOMIC DNA]</scope>
    <source>
        <strain evidence="2 3">LYAD-421 SS1</strain>
    </source>
</reference>
<dbReference type="KEGG" id="dsq:DICSQDRAFT_150046"/>
<dbReference type="Proteomes" id="UP000053319">
    <property type="component" value="Unassembled WGS sequence"/>
</dbReference>
<evidence type="ECO:0000313" key="2">
    <source>
        <dbReference type="EMBL" id="EJF57028.1"/>
    </source>
</evidence>
<organism evidence="2 3">
    <name type="scientific">Dichomitus squalens (strain LYAD-421)</name>
    <name type="common">Western red white-rot fungus</name>
    <dbReference type="NCBI Taxonomy" id="732165"/>
    <lineage>
        <taxon>Eukaryota</taxon>
        <taxon>Fungi</taxon>
        <taxon>Dikarya</taxon>
        <taxon>Basidiomycota</taxon>
        <taxon>Agaricomycotina</taxon>
        <taxon>Agaricomycetes</taxon>
        <taxon>Polyporales</taxon>
        <taxon>Polyporaceae</taxon>
        <taxon>Dichomitus</taxon>
    </lineage>
</organism>
<dbReference type="GeneID" id="18836881"/>
<gene>
    <name evidence="2" type="ORF">DICSQDRAFT_150046</name>
</gene>
<dbReference type="RefSeq" id="XP_007370194.1">
    <property type="nucleotide sequence ID" value="XM_007370132.1"/>
</dbReference>
<feature type="region of interest" description="Disordered" evidence="1">
    <location>
        <begin position="68"/>
        <end position="87"/>
    </location>
</feature>
<proteinExistence type="predicted"/>
<dbReference type="EMBL" id="JH719458">
    <property type="protein sequence ID" value="EJF57028.1"/>
    <property type="molecule type" value="Genomic_DNA"/>
</dbReference>
<sequence>MWPSHLSRIPPLSSAAERIAQARETILLAQQCNVSELLKCAYYELLRAPEGTFGQDLSAYVHAESQSVPASIKPETDEDEENAPPPRLAASDFVRLIAAKDAL</sequence>
<name>R7SMB3_DICSQ</name>